<evidence type="ECO:0000259" key="11">
    <source>
        <dbReference type="Pfam" id="PF00266"/>
    </source>
</evidence>
<dbReference type="InterPro" id="IPR015424">
    <property type="entry name" value="PyrdxlP-dep_Trfase"/>
</dbReference>
<keyword evidence="4" id="KW-0479">Metal-binding</keyword>
<dbReference type="InterPro" id="IPR000192">
    <property type="entry name" value="Aminotrans_V_dom"/>
</dbReference>
<keyword evidence="7" id="KW-0411">Iron-sulfur</keyword>
<evidence type="ECO:0000256" key="4">
    <source>
        <dbReference type="ARBA" id="ARBA00022723"/>
    </source>
</evidence>
<evidence type="ECO:0000256" key="5">
    <source>
        <dbReference type="ARBA" id="ARBA00022898"/>
    </source>
</evidence>
<dbReference type="GO" id="GO:0031071">
    <property type="term" value="F:cysteine desulfurase activity"/>
    <property type="evidence" value="ECO:0007669"/>
    <property type="project" value="UniProtKB-EC"/>
</dbReference>
<feature type="domain" description="Aminotransferase class V" evidence="11">
    <location>
        <begin position="4"/>
        <end position="227"/>
    </location>
</feature>
<dbReference type="EC" id="2.8.1.7" evidence="3"/>
<dbReference type="SUPFAM" id="SSF53383">
    <property type="entry name" value="PLP-dependent transferases"/>
    <property type="match status" value="1"/>
</dbReference>
<dbReference type="GO" id="GO:0051536">
    <property type="term" value="F:iron-sulfur cluster binding"/>
    <property type="evidence" value="ECO:0007669"/>
    <property type="project" value="UniProtKB-KW"/>
</dbReference>
<evidence type="ECO:0000256" key="2">
    <source>
        <dbReference type="ARBA" id="ARBA00006490"/>
    </source>
</evidence>
<dbReference type="STRING" id="1798650.A2945_01735"/>
<evidence type="ECO:0000313" key="12">
    <source>
        <dbReference type="EMBL" id="OGY99701.1"/>
    </source>
</evidence>
<dbReference type="PANTHER" id="PTHR11601">
    <property type="entry name" value="CYSTEINE DESULFURYLASE FAMILY MEMBER"/>
    <property type="match status" value="1"/>
</dbReference>
<dbReference type="EMBL" id="MHLA01000013">
    <property type="protein sequence ID" value="OGY99701.1"/>
    <property type="molecule type" value="Genomic_DNA"/>
</dbReference>
<protein>
    <recommendedName>
        <fullName evidence="3">cysteine desulfurase</fullName>
        <ecNumber evidence="3">2.8.1.7</ecNumber>
    </recommendedName>
</protein>
<dbReference type="PANTHER" id="PTHR11601:SF34">
    <property type="entry name" value="CYSTEINE DESULFURASE"/>
    <property type="match status" value="1"/>
</dbReference>
<dbReference type="PROSITE" id="PS00595">
    <property type="entry name" value="AA_TRANSFER_CLASS_5"/>
    <property type="match status" value="1"/>
</dbReference>
<comment type="catalytic activity">
    <reaction evidence="8">
        <text>(sulfur carrier)-H + L-cysteine = (sulfur carrier)-SH + L-alanine</text>
        <dbReference type="Rhea" id="RHEA:43892"/>
        <dbReference type="Rhea" id="RHEA-COMP:14737"/>
        <dbReference type="Rhea" id="RHEA-COMP:14739"/>
        <dbReference type="ChEBI" id="CHEBI:29917"/>
        <dbReference type="ChEBI" id="CHEBI:35235"/>
        <dbReference type="ChEBI" id="CHEBI:57972"/>
        <dbReference type="ChEBI" id="CHEBI:64428"/>
        <dbReference type="EC" id="2.8.1.7"/>
    </reaction>
</comment>
<proteinExistence type="inferred from homology"/>
<comment type="cofactor">
    <cofactor evidence="1 9">
        <name>pyridoxal 5'-phosphate</name>
        <dbReference type="ChEBI" id="CHEBI:597326"/>
    </cofactor>
</comment>
<dbReference type="AlphaFoldDB" id="A0A1G2CER6"/>
<evidence type="ECO:0000256" key="6">
    <source>
        <dbReference type="ARBA" id="ARBA00023004"/>
    </source>
</evidence>
<dbReference type="Proteomes" id="UP000178880">
    <property type="component" value="Unassembled WGS sequence"/>
</dbReference>
<feature type="domain" description="Aminotransferase class V" evidence="11">
    <location>
        <begin position="236"/>
        <end position="475"/>
    </location>
</feature>
<keyword evidence="6" id="KW-0408">Iron</keyword>
<dbReference type="Gene3D" id="3.40.640.10">
    <property type="entry name" value="Type I PLP-dependent aspartate aminotransferase-like (Major domain)"/>
    <property type="match status" value="2"/>
</dbReference>
<dbReference type="Gene3D" id="1.10.260.50">
    <property type="match status" value="1"/>
</dbReference>
<feature type="region of interest" description="Disordered" evidence="10">
    <location>
        <begin position="30"/>
        <end position="58"/>
    </location>
</feature>
<sequence length="488" mass="53127">MQRIYLDYAASTPVDPEVLDAMLPYFGNSPARHESSGDSGRPARHARQRAGVAGWGNPGSLHSFGQESIAAVDKSRETIAKSIGADFREVIFTGSASEANNLALRGLTQTVRRQTQTDKDFSVNQREVGESPRPRIVVSAVEHESILETARDLERDGVEVVYIPVDRHGVVDLEKLKVALNERTILVSIMYANNEIGTVQPIAEISKIVRNFREQIANSKSQKTGHSPFAPGHLPLFHTDAAQAFQFLDCNVDGLGVDLMTLSAHKIYGPKGVGALYVRQQIANRKLQIAKNHLPFASSHLPLAPLTTGGGQEFGLRSGTENVPLIVGFAKAVELLFSNSHELENSRIAKLRDYFWTELKKIYPEAQTNVDYTQTGAEVGPRTSASSPRQSATLPSVLNVYFPDHLAEDLLTKFDLAGLAVSSGSACRSRAVESSYVIEALGYSGDGSTKLTTGDRAKRSVRFSFGRPTTNEEVNAALTILKGVLQNN</sequence>
<dbReference type="InterPro" id="IPR015421">
    <property type="entry name" value="PyrdxlP-dep_Trfase_major"/>
</dbReference>
<dbReference type="InterPro" id="IPR015422">
    <property type="entry name" value="PyrdxlP-dep_Trfase_small"/>
</dbReference>
<evidence type="ECO:0000256" key="8">
    <source>
        <dbReference type="ARBA" id="ARBA00050776"/>
    </source>
</evidence>
<evidence type="ECO:0000256" key="7">
    <source>
        <dbReference type="ARBA" id="ARBA00023014"/>
    </source>
</evidence>
<evidence type="ECO:0000256" key="3">
    <source>
        <dbReference type="ARBA" id="ARBA00012239"/>
    </source>
</evidence>
<evidence type="ECO:0000256" key="10">
    <source>
        <dbReference type="SAM" id="MobiDB-lite"/>
    </source>
</evidence>
<gene>
    <name evidence="12" type="ORF">A2945_01735</name>
</gene>
<dbReference type="Pfam" id="PF00266">
    <property type="entry name" value="Aminotran_5"/>
    <property type="match status" value="2"/>
</dbReference>
<accession>A0A1G2CER6</accession>
<evidence type="ECO:0000256" key="1">
    <source>
        <dbReference type="ARBA" id="ARBA00001933"/>
    </source>
</evidence>
<dbReference type="Gene3D" id="3.90.1150.10">
    <property type="entry name" value="Aspartate Aminotransferase, domain 1"/>
    <property type="match status" value="1"/>
</dbReference>
<evidence type="ECO:0000313" key="13">
    <source>
        <dbReference type="Proteomes" id="UP000178880"/>
    </source>
</evidence>
<organism evidence="12 13">
    <name type="scientific">Candidatus Liptonbacteria bacterium RIFCSPLOWO2_01_FULL_52_25</name>
    <dbReference type="NCBI Taxonomy" id="1798650"/>
    <lineage>
        <taxon>Bacteria</taxon>
        <taxon>Candidatus Liptoniibacteriota</taxon>
    </lineage>
</organism>
<reference evidence="12 13" key="1">
    <citation type="journal article" date="2016" name="Nat. Commun.">
        <title>Thousands of microbial genomes shed light on interconnected biogeochemical processes in an aquifer system.</title>
        <authorList>
            <person name="Anantharaman K."/>
            <person name="Brown C.T."/>
            <person name="Hug L.A."/>
            <person name="Sharon I."/>
            <person name="Castelle C.J."/>
            <person name="Probst A.J."/>
            <person name="Thomas B.C."/>
            <person name="Singh A."/>
            <person name="Wilkins M.J."/>
            <person name="Karaoz U."/>
            <person name="Brodie E.L."/>
            <person name="Williams K.H."/>
            <person name="Hubbard S.S."/>
            <person name="Banfield J.F."/>
        </authorList>
    </citation>
    <scope>NUCLEOTIDE SEQUENCE [LARGE SCALE GENOMIC DNA]</scope>
</reference>
<dbReference type="InterPro" id="IPR020578">
    <property type="entry name" value="Aminotrans_V_PyrdxlP_BS"/>
</dbReference>
<keyword evidence="5" id="KW-0663">Pyridoxal phosphate</keyword>
<name>A0A1G2CER6_9BACT</name>
<comment type="caution">
    <text evidence="12">The sequence shown here is derived from an EMBL/GenBank/DDBJ whole genome shotgun (WGS) entry which is preliminary data.</text>
</comment>
<dbReference type="GO" id="GO:0046872">
    <property type="term" value="F:metal ion binding"/>
    <property type="evidence" value="ECO:0007669"/>
    <property type="project" value="UniProtKB-KW"/>
</dbReference>
<comment type="similarity">
    <text evidence="2">Belongs to the class-V pyridoxal-phosphate-dependent aminotransferase family. NifS/IscS subfamily.</text>
</comment>
<evidence type="ECO:0000256" key="9">
    <source>
        <dbReference type="RuleBase" id="RU004504"/>
    </source>
</evidence>